<dbReference type="KEGG" id="tbk:HF295_03755"/>
<feature type="domain" description="Uracil-DNA glycosylase-like" evidence="11">
    <location>
        <begin position="48"/>
        <end position="207"/>
    </location>
</feature>
<accession>A0A7L6N620</accession>
<dbReference type="NCBIfam" id="NF003589">
    <property type="entry name" value="PRK05254.1-2"/>
    <property type="match status" value="1"/>
</dbReference>
<comment type="subcellular location">
    <subcellularLocation>
        <location evidence="8">Cytoplasm</location>
    </subcellularLocation>
</comment>
<dbReference type="Proteomes" id="UP000512167">
    <property type="component" value="Chromosome"/>
</dbReference>
<comment type="function">
    <text evidence="2 8 10">Excises uracil residues from the DNA which can arise as a result of misincorporation of dUMP residues by DNA polymerase or due to deamination of cytosine.</text>
</comment>
<keyword evidence="13" id="KW-1185">Reference proteome</keyword>
<keyword evidence="6 8" id="KW-0378">Hydrolase</keyword>
<dbReference type="SUPFAM" id="SSF52141">
    <property type="entry name" value="Uracil-DNA glycosylase-like"/>
    <property type="match status" value="1"/>
</dbReference>
<dbReference type="EC" id="3.2.2.27" evidence="4 8"/>
<dbReference type="SMART" id="SM00986">
    <property type="entry name" value="UDG"/>
    <property type="match status" value="1"/>
</dbReference>
<evidence type="ECO:0000256" key="7">
    <source>
        <dbReference type="ARBA" id="ARBA00023204"/>
    </source>
</evidence>
<comment type="similarity">
    <text evidence="3 8 10">Belongs to the uracil-DNA glycosylase (UDG) superfamily. UNG family.</text>
</comment>
<evidence type="ECO:0000256" key="8">
    <source>
        <dbReference type="HAMAP-Rule" id="MF_00148"/>
    </source>
</evidence>
<dbReference type="HAMAP" id="MF_00148">
    <property type="entry name" value="UDG"/>
    <property type="match status" value="1"/>
</dbReference>
<gene>
    <name evidence="8" type="primary">ung</name>
    <name evidence="12" type="ORF">HF295_03755</name>
</gene>
<dbReference type="NCBIfam" id="NF003588">
    <property type="entry name" value="PRK05254.1-1"/>
    <property type="match status" value="1"/>
</dbReference>
<dbReference type="NCBIfam" id="NF003591">
    <property type="entry name" value="PRK05254.1-4"/>
    <property type="match status" value="1"/>
</dbReference>
<dbReference type="EMBL" id="CP051151">
    <property type="protein sequence ID" value="QLY40019.1"/>
    <property type="molecule type" value="Genomic_DNA"/>
</dbReference>
<evidence type="ECO:0000256" key="9">
    <source>
        <dbReference type="PROSITE-ProRule" id="PRU10072"/>
    </source>
</evidence>
<feature type="active site" description="Proton acceptor" evidence="8 9">
    <location>
        <position position="63"/>
    </location>
</feature>
<proteinExistence type="inferred from homology"/>
<sequence>MNLKNDWQIHLKSEIHQPYFLELMDFIHEEYQNFTIYPQYNHIFKALELTSYHDSRVLILGQDPYHQPGQAMGLAFSVPDEIALPPSLKNIFKELKNDIGIDNTCGDLSSWAKQGVLLINSIWTVRHSQPLSHKDRGWEKFTDKIISLLNDKSDPMVFVLWGSYARTKKKLITNKRHLIIENVHPSPLSSYRGFFGSKPFSQINRFLMDNNYNPIKFSTRSTS</sequence>
<evidence type="ECO:0000259" key="11">
    <source>
        <dbReference type="SMART" id="SM00986"/>
    </source>
</evidence>
<evidence type="ECO:0000313" key="12">
    <source>
        <dbReference type="EMBL" id="QLY40019.1"/>
    </source>
</evidence>
<evidence type="ECO:0000256" key="1">
    <source>
        <dbReference type="ARBA" id="ARBA00001400"/>
    </source>
</evidence>
<name>A0A7L6N620_9MOLU</name>
<reference evidence="12 13" key="1">
    <citation type="submission" date="2020-04" db="EMBL/GenBank/DDBJ databases">
        <authorList>
            <person name="Zheng R.K."/>
            <person name="Sun C.M."/>
        </authorList>
    </citation>
    <scope>NUCLEOTIDE SEQUENCE [LARGE SCALE GENOMIC DNA]</scope>
    <source>
        <strain evidence="13">zrk29</strain>
    </source>
</reference>
<keyword evidence="7 8" id="KW-0234">DNA repair</keyword>
<dbReference type="InterPro" id="IPR018085">
    <property type="entry name" value="Ura-DNA_Glyclase_AS"/>
</dbReference>
<dbReference type="GO" id="GO:0004844">
    <property type="term" value="F:uracil DNA N-glycosylase activity"/>
    <property type="evidence" value="ECO:0007669"/>
    <property type="project" value="UniProtKB-UniRule"/>
</dbReference>
<dbReference type="InterPro" id="IPR002043">
    <property type="entry name" value="UDG_fam1"/>
</dbReference>
<organism evidence="12 13">
    <name type="scientific">Hujiaoplasma nucleasis</name>
    <dbReference type="NCBI Taxonomy" id="2725268"/>
    <lineage>
        <taxon>Bacteria</taxon>
        <taxon>Bacillati</taxon>
        <taxon>Mycoplasmatota</taxon>
        <taxon>Mollicutes</taxon>
        <taxon>Candidatus Izemoplasmatales</taxon>
        <taxon>Hujiaoplasmataceae</taxon>
        <taxon>Hujiaoplasma</taxon>
    </lineage>
</organism>
<evidence type="ECO:0000256" key="10">
    <source>
        <dbReference type="RuleBase" id="RU003780"/>
    </source>
</evidence>
<evidence type="ECO:0000313" key="13">
    <source>
        <dbReference type="Proteomes" id="UP000512167"/>
    </source>
</evidence>
<evidence type="ECO:0000256" key="6">
    <source>
        <dbReference type="ARBA" id="ARBA00022801"/>
    </source>
</evidence>
<dbReference type="PANTHER" id="PTHR11264">
    <property type="entry name" value="URACIL-DNA GLYCOSYLASE"/>
    <property type="match status" value="1"/>
</dbReference>
<dbReference type="InterPro" id="IPR036895">
    <property type="entry name" value="Uracil-DNA_glycosylase-like_sf"/>
</dbReference>
<dbReference type="Gene3D" id="3.40.470.10">
    <property type="entry name" value="Uracil-DNA glycosylase-like domain"/>
    <property type="match status" value="1"/>
</dbReference>
<dbReference type="Pfam" id="PF03167">
    <property type="entry name" value="UDG"/>
    <property type="match status" value="1"/>
</dbReference>
<dbReference type="GO" id="GO:0097510">
    <property type="term" value="P:base-excision repair, AP site formation via deaminated base removal"/>
    <property type="evidence" value="ECO:0007669"/>
    <property type="project" value="TreeGrafter"/>
</dbReference>
<dbReference type="NCBIfam" id="TIGR00628">
    <property type="entry name" value="ung"/>
    <property type="match status" value="1"/>
</dbReference>
<dbReference type="InterPro" id="IPR005122">
    <property type="entry name" value="Uracil-DNA_glycosylase-like"/>
</dbReference>
<keyword evidence="12" id="KW-0326">Glycosidase</keyword>
<dbReference type="RefSeq" id="WP_312032514.1">
    <property type="nucleotide sequence ID" value="NZ_CP051151.1"/>
</dbReference>
<evidence type="ECO:0000256" key="4">
    <source>
        <dbReference type="ARBA" id="ARBA00012030"/>
    </source>
</evidence>
<comment type="catalytic activity">
    <reaction evidence="1 8 10">
        <text>Hydrolyzes single-stranded DNA or mismatched double-stranded DNA and polynucleotides, releasing free uracil.</text>
        <dbReference type="EC" id="3.2.2.27"/>
    </reaction>
</comment>
<dbReference type="PROSITE" id="PS00130">
    <property type="entry name" value="U_DNA_GLYCOSYLASE"/>
    <property type="match status" value="1"/>
</dbReference>
<evidence type="ECO:0000256" key="2">
    <source>
        <dbReference type="ARBA" id="ARBA00002631"/>
    </source>
</evidence>
<dbReference type="GO" id="GO:0005737">
    <property type="term" value="C:cytoplasm"/>
    <property type="evidence" value="ECO:0007669"/>
    <property type="project" value="UniProtKB-SubCell"/>
</dbReference>
<evidence type="ECO:0000256" key="3">
    <source>
        <dbReference type="ARBA" id="ARBA00008184"/>
    </source>
</evidence>
<keyword evidence="5 8" id="KW-0227">DNA damage</keyword>
<evidence type="ECO:0000256" key="5">
    <source>
        <dbReference type="ARBA" id="ARBA00022763"/>
    </source>
</evidence>
<keyword evidence="8" id="KW-0963">Cytoplasm</keyword>
<dbReference type="CDD" id="cd10027">
    <property type="entry name" value="UDG-F1-like"/>
    <property type="match status" value="1"/>
</dbReference>
<protein>
    <recommendedName>
        <fullName evidence="4 8">Uracil-DNA glycosylase</fullName>
        <shortName evidence="8">UDG</shortName>
        <ecNumber evidence="4 8">3.2.2.27</ecNumber>
    </recommendedName>
</protein>
<dbReference type="AlphaFoldDB" id="A0A7L6N620"/>
<dbReference type="NCBIfam" id="NF003592">
    <property type="entry name" value="PRK05254.1-5"/>
    <property type="match status" value="1"/>
</dbReference>
<dbReference type="FunFam" id="3.40.470.10:FF:000001">
    <property type="entry name" value="Uracil-DNA glycosylase"/>
    <property type="match status" value="1"/>
</dbReference>
<dbReference type="SMART" id="SM00987">
    <property type="entry name" value="UreE_C"/>
    <property type="match status" value="1"/>
</dbReference>
<dbReference type="PANTHER" id="PTHR11264:SF0">
    <property type="entry name" value="URACIL-DNA GLYCOSYLASE"/>
    <property type="match status" value="1"/>
</dbReference>